<proteinExistence type="predicted"/>
<dbReference type="UniPathway" id="UPA00895"/>
<evidence type="ECO:0000313" key="8">
    <source>
        <dbReference type="Proteomes" id="UP000239907"/>
    </source>
</evidence>
<dbReference type="GO" id="GO:0016020">
    <property type="term" value="C:membrane"/>
    <property type="evidence" value="ECO:0007669"/>
    <property type="project" value="UniProtKB-SubCell"/>
</dbReference>
<keyword evidence="2 5" id="KW-0812">Transmembrane</keyword>
<feature type="domain" description="Methylamine utilisation protein MauE" evidence="6">
    <location>
        <begin position="2"/>
        <end position="127"/>
    </location>
</feature>
<evidence type="ECO:0000259" key="6">
    <source>
        <dbReference type="Pfam" id="PF07291"/>
    </source>
</evidence>
<reference evidence="7 8" key="1">
    <citation type="submission" date="2016-12" db="EMBL/GenBank/DDBJ databases">
        <title>Study of bacterial adaptation to deep sea.</title>
        <authorList>
            <person name="Song J."/>
            <person name="Yoshizawa S."/>
            <person name="Kogure K."/>
        </authorList>
    </citation>
    <scope>NUCLEOTIDE SEQUENCE [LARGE SCALE GENOMIC DNA]</scope>
    <source>
        <strain evidence="7 8">SAORIC-165</strain>
    </source>
</reference>
<dbReference type="InterPro" id="IPR009908">
    <property type="entry name" value="Methylamine_util_MauE"/>
</dbReference>
<keyword evidence="4 5" id="KW-0472">Membrane</keyword>
<keyword evidence="3 5" id="KW-1133">Transmembrane helix</keyword>
<dbReference type="OrthoDB" id="9809646at2"/>
<dbReference type="GO" id="GO:0030416">
    <property type="term" value="P:methylamine metabolic process"/>
    <property type="evidence" value="ECO:0007669"/>
    <property type="project" value="InterPro"/>
</dbReference>
<evidence type="ECO:0000256" key="2">
    <source>
        <dbReference type="ARBA" id="ARBA00022692"/>
    </source>
</evidence>
<name>A0A2S7U4Y8_9BACT</name>
<comment type="caution">
    <text evidence="7">The sequence shown here is derived from an EMBL/GenBank/DDBJ whole genome shotgun (WGS) entry which is preliminary data.</text>
</comment>
<gene>
    <name evidence="7" type="ORF">BSZ32_14840</name>
</gene>
<feature type="transmembrane region" description="Helical" evidence="5">
    <location>
        <begin position="73"/>
        <end position="92"/>
    </location>
</feature>
<keyword evidence="8" id="KW-1185">Reference proteome</keyword>
<dbReference type="RefSeq" id="WP_105044147.1">
    <property type="nucleotide sequence ID" value="NZ_MQWA01000001.1"/>
</dbReference>
<evidence type="ECO:0000313" key="7">
    <source>
        <dbReference type="EMBL" id="PQJ29640.1"/>
    </source>
</evidence>
<evidence type="ECO:0000256" key="1">
    <source>
        <dbReference type="ARBA" id="ARBA00004141"/>
    </source>
</evidence>
<feature type="transmembrane region" description="Helical" evidence="5">
    <location>
        <begin position="112"/>
        <end position="131"/>
    </location>
</feature>
<evidence type="ECO:0000256" key="3">
    <source>
        <dbReference type="ARBA" id="ARBA00022989"/>
    </source>
</evidence>
<dbReference type="Proteomes" id="UP000239907">
    <property type="component" value="Unassembled WGS sequence"/>
</dbReference>
<dbReference type="EMBL" id="MQWA01000001">
    <property type="protein sequence ID" value="PQJ29640.1"/>
    <property type="molecule type" value="Genomic_DNA"/>
</dbReference>
<protein>
    <recommendedName>
        <fullName evidence="6">Methylamine utilisation protein MauE domain-containing protein</fullName>
    </recommendedName>
</protein>
<organism evidence="7 8">
    <name type="scientific">Rubritalea profundi</name>
    <dbReference type="NCBI Taxonomy" id="1658618"/>
    <lineage>
        <taxon>Bacteria</taxon>
        <taxon>Pseudomonadati</taxon>
        <taxon>Verrucomicrobiota</taxon>
        <taxon>Verrucomicrobiia</taxon>
        <taxon>Verrucomicrobiales</taxon>
        <taxon>Rubritaleaceae</taxon>
        <taxon>Rubritalea</taxon>
    </lineage>
</organism>
<dbReference type="Pfam" id="PF07291">
    <property type="entry name" value="MauE"/>
    <property type="match status" value="1"/>
</dbReference>
<sequence length="142" mass="15313">MIASILRVLLALVFLIFGGMKLFDAHAFVENVANFQISPFDSAPYDMWLAYFLPPLEVLVGVCLLTTFWLRGALVVSLGMILAFLVGIGSVWSRGLNIDCGCTGGNVSLGGYQTHMTILAIMLAASVYLVIDTLFASDETEG</sequence>
<dbReference type="AlphaFoldDB" id="A0A2S7U4Y8"/>
<accession>A0A2S7U4Y8</accession>
<comment type="subcellular location">
    <subcellularLocation>
        <location evidence="1">Membrane</location>
        <topology evidence="1">Multi-pass membrane protein</topology>
    </subcellularLocation>
</comment>
<evidence type="ECO:0000256" key="5">
    <source>
        <dbReference type="SAM" id="Phobius"/>
    </source>
</evidence>
<feature type="transmembrane region" description="Helical" evidence="5">
    <location>
        <begin position="49"/>
        <end position="66"/>
    </location>
</feature>
<evidence type="ECO:0000256" key="4">
    <source>
        <dbReference type="ARBA" id="ARBA00023136"/>
    </source>
</evidence>